<dbReference type="OrthoDB" id="361797at2759"/>
<feature type="compositionally biased region" description="Acidic residues" evidence="4">
    <location>
        <begin position="82"/>
        <end position="97"/>
    </location>
</feature>
<feature type="compositionally biased region" description="Basic and acidic residues" evidence="4">
    <location>
        <begin position="150"/>
        <end position="174"/>
    </location>
</feature>
<comment type="similarity">
    <text evidence="2">Belongs to the CWC22 family.</text>
</comment>
<dbReference type="Gene3D" id="1.25.40.180">
    <property type="match status" value="1"/>
</dbReference>
<evidence type="ECO:0000256" key="3">
    <source>
        <dbReference type="ARBA" id="ARBA00023242"/>
    </source>
</evidence>
<name>A0A1G4IU98_9SACH</name>
<proteinExistence type="inferred from homology"/>
<dbReference type="InterPro" id="IPR016024">
    <property type="entry name" value="ARM-type_fold"/>
</dbReference>
<dbReference type="InterPro" id="IPR003890">
    <property type="entry name" value="MIF4G-like_typ-3"/>
</dbReference>
<feature type="region of interest" description="Disordered" evidence="4">
    <location>
        <begin position="322"/>
        <end position="347"/>
    </location>
</feature>
<evidence type="ECO:0000259" key="5">
    <source>
        <dbReference type="PROSITE" id="PS51366"/>
    </source>
</evidence>
<evidence type="ECO:0000313" key="7">
    <source>
        <dbReference type="Proteomes" id="UP000191024"/>
    </source>
</evidence>
<dbReference type="Pfam" id="PF02847">
    <property type="entry name" value="MA3"/>
    <property type="match status" value="1"/>
</dbReference>
<dbReference type="InterPro" id="IPR050781">
    <property type="entry name" value="CWC22_splicing_factor"/>
</dbReference>
<accession>A0A1G4IU98</accession>
<dbReference type="PANTHER" id="PTHR18034:SF4">
    <property type="entry name" value="NUCLEOLAR MIF4G DOMAIN-CONTAINING PROTEIN 1"/>
    <property type="match status" value="1"/>
</dbReference>
<feature type="region of interest" description="Disordered" evidence="4">
    <location>
        <begin position="263"/>
        <end position="310"/>
    </location>
</feature>
<feature type="compositionally biased region" description="Basic residues" evidence="4">
    <location>
        <begin position="193"/>
        <end position="204"/>
    </location>
</feature>
<feature type="domain" description="MI" evidence="5">
    <location>
        <begin position="698"/>
        <end position="836"/>
    </location>
</feature>
<gene>
    <name evidence="6" type="ORF">LAMI_0B02674G</name>
</gene>
<dbReference type="PANTHER" id="PTHR18034">
    <property type="entry name" value="CELL CYCLE CONTROL PROTEIN CWF22-RELATED"/>
    <property type="match status" value="1"/>
</dbReference>
<sequence>MVKKHQIRIPGQILDEVNEHDFDDTSRFEGGGRKRKTQLGRKERRKQERAAKRQHKNANRRDKVNSVRNVMAKDKDIGQESVENDNEDEDDKDENDSDREVFEGFSDINSEQELQNSDGSSIGAISDIGEVGDEEDEMSMEETMKALAAMKDKKQTKPSKEAEPNADYSDKSVESEEEVMTVEETIAALKNVKDKKNHKEKTKKASSDPVLTPYERAQAKREEEEMNYYAKKLGLKGKHQKLTATDDFDVIGGLLEDLPYFQNYGEESSFGPNQVSASESEEDDADEDHGANPYSEDDELSSGDFDEFSDNDLNEEEWNQLRELEGSDDDEEEETNGVPREKENPYVAPTSGANVYVSLSMRKKDTSDGESAEVAAIKRKIKSSLNKLSETNLIPIISALNDLYGQHPRQYVTEQLIKQVVEIIASRNKLLDGFILTYAATIFSLWKLRGNELGASFIQYFIEKLLERFQIQERAFEAARKAREESDVEPVVFSKECRNLVTLLAYCYNLGLISSVLVYDVVRMLIKNPNEFSIDLLLRIVSVSGQLIRGDDPAALKEIMTELLQNVSGTKHSLRMEFLLETMSDLKNNRLKPSIQALSHNDVKKAIQPLTKSSSASSTEPIQVSLDDIKNVDSRGKWWLVGASWKGNMNSAFDIKTGKEETGSRHKNRGDGLVINDTLLEELPDWDTIARQHRMNTDVRRAVFVSVMSAQDFMDAFTMIEKLNLKNRQSAEIPKVIIHCLSAESRSRGFNPYYTLLSSKLCENNHHVLKAFQFAFWNVVKKLEAKDVSDSETDDSDNEIEDEDMRLRKYSNLARLFGGLLADSTLKLDLLKHVPIMGGLNSDGLLFIEVLFFEYFMSIAKRSEIKTGKGAAKKVTFNNDMMYRSISNGIRQENRTVILKALKWFLKDNLHYEKYLSTGKSDKMQQRETLRIEWALGNFQRLLNEELGVTEY</sequence>
<feature type="compositionally biased region" description="Acidic residues" evidence="4">
    <location>
        <begin position="326"/>
        <end position="335"/>
    </location>
</feature>
<reference evidence="6 7" key="1">
    <citation type="submission" date="2016-03" db="EMBL/GenBank/DDBJ databases">
        <authorList>
            <person name="Devillers H."/>
        </authorList>
    </citation>
    <scope>NUCLEOTIDE SEQUENCE [LARGE SCALE GENOMIC DNA]</scope>
    <source>
        <strain evidence="6">CBS 11717</strain>
    </source>
</reference>
<keyword evidence="7" id="KW-1185">Reference proteome</keyword>
<dbReference type="SUPFAM" id="SSF48371">
    <property type="entry name" value="ARM repeat"/>
    <property type="match status" value="1"/>
</dbReference>
<dbReference type="SMART" id="SM00543">
    <property type="entry name" value="MIF4G"/>
    <property type="match status" value="1"/>
</dbReference>
<dbReference type="InterPro" id="IPR003891">
    <property type="entry name" value="Initiation_fac_eIF4g_MI"/>
</dbReference>
<feature type="compositionally biased region" description="Basic and acidic residues" evidence="4">
    <location>
        <begin position="18"/>
        <end position="32"/>
    </location>
</feature>
<dbReference type="GO" id="GO:0042274">
    <property type="term" value="P:ribosomal small subunit biogenesis"/>
    <property type="evidence" value="ECO:0007669"/>
    <property type="project" value="TreeGrafter"/>
</dbReference>
<dbReference type="EMBL" id="LT598464">
    <property type="protein sequence ID" value="SCU80502.1"/>
    <property type="molecule type" value="Genomic_DNA"/>
</dbReference>
<dbReference type="PROSITE" id="PS51366">
    <property type="entry name" value="MI"/>
    <property type="match status" value="1"/>
</dbReference>
<evidence type="ECO:0000256" key="4">
    <source>
        <dbReference type="SAM" id="MobiDB-lite"/>
    </source>
</evidence>
<feature type="compositionally biased region" description="Basic and acidic residues" evidence="4">
    <location>
        <begin position="59"/>
        <end position="78"/>
    </location>
</feature>
<keyword evidence="3" id="KW-0539">Nucleus</keyword>
<feature type="region of interest" description="Disordered" evidence="4">
    <location>
        <begin position="193"/>
        <end position="223"/>
    </location>
</feature>
<organism evidence="6 7">
    <name type="scientific">Lachancea mirantina</name>
    <dbReference type="NCBI Taxonomy" id="1230905"/>
    <lineage>
        <taxon>Eukaryota</taxon>
        <taxon>Fungi</taxon>
        <taxon>Dikarya</taxon>
        <taxon>Ascomycota</taxon>
        <taxon>Saccharomycotina</taxon>
        <taxon>Saccharomycetes</taxon>
        <taxon>Saccharomycetales</taxon>
        <taxon>Saccharomycetaceae</taxon>
        <taxon>Lachancea</taxon>
    </lineage>
</organism>
<evidence type="ECO:0000256" key="1">
    <source>
        <dbReference type="ARBA" id="ARBA00004604"/>
    </source>
</evidence>
<feature type="region of interest" description="Disordered" evidence="4">
    <location>
        <begin position="18"/>
        <end position="178"/>
    </location>
</feature>
<evidence type="ECO:0000256" key="2">
    <source>
        <dbReference type="ARBA" id="ARBA00006856"/>
    </source>
</evidence>
<dbReference type="Proteomes" id="UP000191024">
    <property type="component" value="Chromosome B"/>
</dbReference>
<dbReference type="GO" id="GO:0003723">
    <property type="term" value="F:RNA binding"/>
    <property type="evidence" value="ECO:0007669"/>
    <property type="project" value="InterPro"/>
</dbReference>
<feature type="compositionally biased region" description="Polar residues" evidence="4">
    <location>
        <begin position="107"/>
        <end position="116"/>
    </location>
</feature>
<dbReference type="AlphaFoldDB" id="A0A1G4IU98"/>
<dbReference type="STRING" id="1230905.A0A1G4IU98"/>
<evidence type="ECO:0000313" key="6">
    <source>
        <dbReference type="EMBL" id="SCU80502.1"/>
    </source>
</evidence>
<dbReference type="Pfam" id="PF02854">
    <property type="entry name" value="MIF4G"/>
    <property type="match status" value="1"/>
</dbReference>
<feature type="compositionally biased region" description="Basic residues" evidence="4">
    <location>
        <begin position="33"/>
        <end position="44"/>
    </location>
</feature>
<feature type="compositionally biased region" description="Acidic residues" evidence="4">
    <location>
        <begin position="295"/>
        <end position="310"/>
    </location>
</feature>
<dbReference type="SMART" id="SM00544">
    <property type="entry name" value="MA3"/>
    <property type="match status" value="1"/>
</dbReference>
<feature type="compositionally biased region" description="Acidic residues" evidence="4">
    <location>
        <begin position="130"/>
        <end position="140"/>
    </location>
</feature>
<protein>
    <submittedName>
        <fullName evidence="6">LAMI_0B02674g1_1</fullName>
    </submittedName>
</protein>
<feature type="compositionally biased region" description="Low complexity" evidence="4">
    <location>
        <begin position="117"/>
        <end position="129"/>
    </location>
</feature>
<dbReference type="GO" id="GO:0005730">
    <property type="term" value="C:nucleolus"/>
    <property type="evidence" value="ECO:0007669"/>
    <property type="project" value="UniProtKB-SubCell"/>
</dbReference>
<comment type="subcellular location">
    <subcellularLocation>
        <location evidence="1">Nucleus</location>
        <location evidence="1">Nucleolus</location>
    </subcellularLocation>
</comment>